<keyword evidence="3" id="KW-1185">Reference proteome</keyword>
<gene>
    <name evidence="2" type="ORF">LX81_02529</name>
</gene>
<keyword evidence="1" id="KW-0732">Signal</keyword>
<dbReference type="Proteomes" id="UP000248916">
    <property type="component" value="Unassembled WGS sequence"/>
</dbReference>
<dbReference type="OrthoDB" id="7851400at2"/>
<comment type="caution">
    <text evidence="2">The sequence shown here is derived from an EMBL/GenBank/DDBJ whole genome shotgun (WGS) entry which is preliminary data.</text>
</comment>
<dbReference type="EMBL" id="QKZL01000010">
    <property type="protein sequence ID" value="PZX15226.1"/>
    <property type="molecule type" value="Genomic_DNA"/>
</dbReference>
<dbReference type="AlphaFoldDB" id="A0A2W7NPR0"/>
<evidence type="ECO:0008006" key="4">
    <source>
        <dbReference type="Google" id="ProtNLM"/>
    </source>
</evidence>
<dbReference type="SUPFAM" id="SSF53955">
    <property type="entry name" value="Lysozyme-like"/>
    <property type="match status" value="1"/>
</dbReference>
<evidence type="ECO:0000256" key="1">
    <source>
        <dbReference type="SAM" id="SignalP"/>
    </source>
</evidence>
<sequence>MLLRIAILAALSVILSTLPRGAAMAQGFSLLGEASFGPSRGSLIQARAEIPAPTGSGGSLFAGQAERSFFAPMLERESSPQRSVGSSFQGGPMLTGPGGGGPAAQIRHLIASAEAGKDGYDAVQHGARVRPSKRPTEMTIGEIYDWIEATPGQPHAIGRYQFIPSTLRRLVDTLGLSRREVFSPWVQDALADLLLDEAGFQEAKSGGIHRHSFMNNLAKIWAGLPNSSGRSHYHGYAGNKATMAWARFDEEMARLFPS</sequence>
<proteinExistence type="predicted"/>
<accession>A0A2W7NPR0</accession>
<name>A0A2W7NPR0_9RHOB</name>
<dbReference type="Gene3D" id="1.10.530.10">
    <property type="match status" value="1"/>
</dbReference>
<feature type="chain" id="PRO_5016163946" description="Muramidase (Phage lysozyme)" evidence="1">
    <location>
        <begin position="26"/>
        <end position="258"/>
    </location>
</feature>
<feature type="signal peptide" evidence="1">
    <location>
        <begin position="1"/>
        <end position="25"/>
    </location>
</feature>
<reference evidence="2 3" key="1">
    <citation type="submission" date="2018-06" db="EMBL/GenBank/DDBJ databases">
        <title>Genomic Encyclopedia of Archaeal and Bacterial Type Strains, Phase II (KMG-II): from individual species to whole genera.</title>
        <authorList>
            <person name="Goeker M."/>
        </authorList>
    </citation>
    <scope>NUCLEOTIDE SEQUENCE [LARGE SCALE GENOMIC DNA]</scope>
    <source>
        <strain evidence="2 3">DSM 22009</strain>
    </source>
</reference>
<dbReference type="RefSeq" id="WP_111537662.1">
    <property type="nucleotide sequence ID" value="NZ_QKZL01000010.1"/>
</dbReference>
<dbReference type="InterPro" id="IPR023346">
    <property type="entry name" value="Lysozyme-like_dom_sf"/>
</dbReference>
<organism evidence="2 3">
    <name type="scientific">Palleronia aestuarii</name>
    <dbReference type="NCBI Taxonomy" id="568105"/>
    <lineage>
        <taxon>Bacteria</taxon>
        <taxon>Pseudomonadati</taxon>
        <taxon>Pseudomonadota</taxon>
        <taxon>Alphaproteobacteria</taxon>
        <taxon>Rhodobacterales</taxon>
        <taxon>Roseobacteraceae</taxon>
        <taxon>Palleronia</taxon>
    </lineage>
</organism>
<evidence type="ECO:0000313" key="2">
    <source>
        <dbReference type="EMBL" id="PZX15226.1"/>
    </source>
</evidence>
<evidence type="ECO:0000313" key="3">
    <source>
        <dbReference type="Proteomes" id="UP000248916"/>
    </source>
</evidence>
<protein>
    <recommendedName>
        <fullName evidence="4">Muramidase (Phage lysozyme)</fullName>
    </recommendedName>
</protein>